<dbReference type="RefSeq" id="WP_175605031.1">
    <property type="nucleotide sequence ID" value="NZ_JABWGO010000012.1"/>
</dbReference>
<protein>
    <submittedName>
        <fullName evidence="1">Uncharacterized protein</fullName>
    </submittedName>
</protein>
<comment type="caution">
    <text evidence="1">The sequence shown here is derived from an EMBL/GenBank/DDBJ whole genome shotgun (WGS) entry which is preliminary data.</text>
</comment>
<sequence length="144" mass="16027">MTETALRGDEAFALTTLREMIVSLQDHIDRRAAEIAAPRITTAEQAAADAKAETERTRQSVQTRLDDLRQEFDRQDSVQRRELARMAARAEHADAVIAAARERHPSADELAKTNSQSGRYCPTCITLAPCDTRQILDGQEPDHA</sequence>
<organism evidence="1 2">
    <name type="scientific">Nonomuraea rhodomycinica</name>
    <dbReference type="NCBI Taxonomy" id="1712872"/>
    <lineage>
        <taxon>Bacteria</taxon>
        <taxon>Bacillati</taxon>
        <taxon>Actinomycetota</taxon>
        <taxon>Actinomycetes</taxon>
        <taxon>Streptosporangiales</taxon>
        <taxon>Streptosporangiaceae</taxon>
        <taxon>Nonomuraea</taxon>
    </lineage>
</organism>
<gene>
    <name evidence="1" type="ORF">HT134_36470</name>
</gene>
<proteinExistence type="predicted"/>
<evidence type="ECO:0000313" key="2">
    <source>
        <dbReference type="Proteomes" id="UP000546126"/>
    </source>
</evidence>
<dbReference type="Proteomes" id="UP000546126">
    <property type="component" value="Unassembled WGS sequence"/>
</dbReference>
<name>A0A7Y6MF30_9ACTN</name>
<accession>A0A7Y6MF30</accession>
<dbReference type="EMBL" id="JABWGO010000012">
    <property type="protein sequence ID" value="NUW45572.1"/>
    <property type="molecule type" value="Genomic_DNA"/>
</dbReference>
<dbReference type="AlphaFoldDB" id="A0A7Y6MF30"/>
<evidence type="ECO:0000313" key="1">
    <source>
        <dbReference type="EMBL" id="NUW45572.1"/>
    </source>
</evidence>
<reference evidence="1 2" key="1">
    <citation type="submission" date="2020-06" db="EMBL/GenBank/DDBJ databases">
        <authorList>
            <person name="Chanama M."/>
        </authorList>
    </citation>
    <scope>NUCLEOTIDE SEQUENCE [LARGE SCALE GENOMIC DNA]</scope>
    <source>
        <strain evidence="1 2">TBRC6557</strain>
    </source>
</reference>
<keyword evidence="2" id="KW-1185">Reference proteome</keyword>